<proteinExistence type="inferred from homology"/>
<dbReference type="Gene3D" id="2.30.110.10">
    <property type="entry name" value="Electron Transport, Fmn-binding Protein, Chain A"/>
    <property type="match status" value="1"/>
</dbReference>
<evidence type="ECO:0000256" key="1">
    <source>
        <dbReference type="ARBA" id="ARBA00008710"/>
    </source>
</evidence>
<dbReference type="RefSeq" id="WP_090605691.1">
    <property type="nucleotide sequence ID" value="NZ_CTEE01000001.1"/>
</dbReference>
<reference evidence="4 5" key="1">
    <citation type="submission" date="2015-03" db="EMBL/GenBank/DDBJ databases">
        <authorList>
            <person name="Urmite Genomes"/>
        </authorList>
    </citation>
    <scope>NUCLEOTIDE SEQUENCE [LARGE SCALE GENOMIC DNA]</scope>
    <source>
        <strain evidence="4 5">CSUR P1491</strain>
    </source>
</reference>
<dbReference type="PANTHER" id="PTHR39428">
    <property type="entry name" value="F420H(2)-DEPENDENT QUINONE REDUCTASE RV1261C"/>
    <property type="match status" value="1"/>
</dbReference>
<dbReference type="OrthoDB" id="8225825at2"/>
<gene>
    <name evidence="4" type="ORF">BN1232_04658</name>
</gene>
<dbReference type="GO" id="GO:0005886">
    <property type="term" value="C:plasma membrane"/>
    <property type="evidence" value="ECO:0007669"/>
    <property type="project" value="TreeGrafter"/>
</dbReference>
<keyword evidence="2" id="KW-0560">Oxidoreductase</keyword>
<dbReference type="InterPro" id="IPR012349">
    <property type="entry name" value="Split_barrel_FMN-bd"/>
</dbReference>
<dbReference type="Pfam" id="PF04075">
    <property type="entry name" value="F420H2_quin_red"/>
    <property type="match status" value="1"/>
</dbReference>
<comment type="similarity">
    <text evidence="1">Belongs to the F420H(2)-dependent quinone reductase family.</text>
</comment>
<dbReference type="Proteomes" id="UP000199251">
    <property type="component" value="Unassembled WGS sequence"/>
</dbReference>
<evidence type="ECO:0000256" key="3">
    <source>
        <dbReference type="ARBA" id="ARBA00049106"/>
    </source>
</evidence>
<dbReference type="AlphaFoldDB" id="A0A0E4H3H4"/>
<dbReference type="GO" id="GO:0016491">
    <property type="term" value="F:oxidoreductase activity"/>
    <property type="evidence" value="ECO:0007669"/>
    <property type="project" value="UniProtKB-KW"/>
</dbReference>
<dbReference type="InterPro" id="IPR004378">
    <property type="entry name" value="F420H2_quin_Rdtase"/>
</dbReference>
<dbReference type="STRING" id="141349.BN1232_04658"/>
<dbReference type="EMBL" id="CTEE01000001">
    <property type="protein sequence ID" value="CQD19744.1"/>
    <property type="molecule type" value="Genomic_DNA"/>
</dbReference>
<evidence type="ECO:0000256" key="2">
    <source>
        <dbReference type="ARBA" id="ARBA00023002"/>
    </source>
</evidence>
<comment type="catalytic activity">
    <reaction evidence="3">
        <text>oxidized coenzyme F420-(gamma-L-Glu)(n) + a quinol + H(+) = reduced coenzyme F420-(gamma-L-Glu)(n) + a quinone</text>
        <dbReference type="Rhea" id="RHEA:39663"/>
        <dbReference type="Rhea" id="RHEA-COMP:12939"/>
        <dbReference type="Rhea" id="RHEA-COMP:14378"/>
        <dbReference type="ChEBI" id="CHEBI:15378"/>
        <dbReference type="ChEBI" id="CHEBI:24646"/>
        <dbReference type="ChEBI" id="CHEBI:132124"/>
        <dbReference type="ChEBI" id="CHEBI:133980"/>
        <dbReference type="ChEBI" id="CHEBI:139511"/>
    </reaction>
</comment>
<sequence length="166" mass="18965">MALRYVDPTVEYGRWYRVLERFGRSRTGGFMARHLFWHIDPWLYRVTGGRYPSILGGLSSAPLISTGAKSGQPREHQLAYFHDGPDAILVASYLGQPKNPQWYHNLKAHPECRLGDENFVAVEVTDPDDYERLYALAEHVCVNYADYRVKAAALGQRIPVFRLKPA</sequence>
<dbReference type="GO" id="GO:0070967">
    <property type="term" value="F:coenzyme F420 binding"/>
    <property type="evidence" value="ECO:0007669"/>
    <property type="project" value="TreeGrafter"/>
</dbReference>
<name>A0A0E4H3H4_MYCLN</name>
<accession>A0A0E4H3H4</accession>
<dbReference type="PANTHER" id="PTHR39428:SF1">
    <property type="entry name" value="F420H(2)-DEPENDENT QUINONE REDUCTASE RV1261C"/>
    <property type="match status" value="1"/>
</dbReference>
<dbReference type="NCBIfam" id="TIGR00026">
    <property type="entry name" value="hi_GC_TIGR00026"/>
    <property type="match status" value="1"/>
</dbReference>
<evidence type="ECO:0000313" key="4">
    <source>
        <dbReference type="EMBL" id="CQD19744.1"/>
    </source>
</evidence>
<organism evidence="4 5">
    <name type="scientific">Mycobacterium lentiflavum</name>
    <dbReference type="NCBI Taxonomy" id="141349"/>
    <lineage>
        <taxon>Bacteria</taxon>
        <taxon>Bacillati</taxon>
        <taxon>Actinomycetota</taxon>
        <taxon>Actinomycetes</taxon>
        <taxon>Mycobacteriales</taxon>
        <taxon>Mycobacteriaceae</taxon>
        <taxon>Mycobacterium</taxon>
        <taxon>Mycobacterium simiae complex</taxon>
    </lineage>
</organism>
<evidence type="ECO:0000313" key="5">
    <source>
        <dbReference type="Proteomes" id="UP000199251"/>
    </source>
</evidence>
<protein>
    <submittedName>
        <fullName evidence="4">Deazaflavin-dependent nitroreductase family protein</fullName>
    </submittedName>
</protein>